<evidence type="ECO:0000256" key="4">
    <source>
        <dbReference type="RuleBase" id="RU367022"/>
    </source>
</evidence>
<keyword evidence="4" id="KW-0406">Ion transport</keyword>
<keyword evidence="3 4" id="KW-0472">Membrane</keyword>
<comment type="similarity">
    <text evidence="4">Belongs to the copper transporter (Ctr) (TC 1.A.56) family. SLC31A subfamily.</text>
</comment>
<dbReference type="GO" id="GO:0005375">
    <property type="term" value="F:copper ion transmembrane transporter activity"/>
    <property type="evidence" value="ECO:0007669"/>
    <property type="project" value="UniProtKB-UniRule"/>
</dbReference>
<evidence type="ECO:0000256" key="2">
    <source>
        <dbReference type="ARBA" id="ARBA00022989"/>
    </source>
</evidence>
<keyword evidence="4" id="KW-0187">Copper transport</keyword>
<accession>A0A9W5YMQ6</accession>
<reference evidence="5" key="1">
    <citation type="submission" date="2022-07" db="EMBL/GenBank/DDBJ databases">
        <title>Taxonomy of Aspergillus series Nigri: significant species reduction supported by multi-species coalescent approaches.</title>
        <authorList>
            <person name="Bian C."/>
            <person name="Kusuya Y."/>
            <person name="Sklenar F."/>
            <person name="D'hooge E."/>
            <person name="Yaguchi T."/>
            <person name="Takahashi H."/>
            <person name="Hubka V."/>
        </authorList>
    </citation>
    <scope>NUCLEOTIDE SEQUENCE</scope>
    <source>
        <strain evidence="5">CBS 733.88</strain>
    </source>
</reference>
<dbReference type="PANTHER" id="PTHR12483">
    <property type="entry name" value="SOLUTE CARRIER FAMILY 31 COPPER TRANSPORTERS"/>
    <property type="match status" value="1"/>
</dbReference>
<sequence>MDMDMSSSSNSSACSVTQMLWNWTTIDACFLSPTWHINTAGQFAVSCIGVALLVILLDFLRLMSKQYEEHLQRQFQRYVAAQTAAVSSDRAQFFCGDSLEEHGPTVLTFRASPLQQLARALLHTLQFGLAYIIMLIAMFYNGYMIISIFLGAFLGKVFCDRGEYRVVVAARPAARSTTDATKAMEMEKESGKVQSEEWTTGCCG</sequence>
<comment type="subcellular location">
    <subcellularLocation>
        <location evidence="4">Membrane</location>
        <topology evidence="4">Multi-pass membrane protein</topology>
    </subcellularLocation>
</comment>
<evidence type="ECO:0000256" key="3">
    <source>
        <dbReference type="ARBA" id="ARBA00023136"/>
    </source>
</evidence>
<evidence type="ECO:0000313" key="5">
    <source>
        <dbReference type="EMBL" id="GKZ20249.1"/>
    </source>
</evidence>
<evidence type="ECO:0000256" key="1">
    <source>
        <dbReference type="ARBA" id="ARBA00022692"/>
    </source>
</evidence>
<dbReference type="Proteomes" id="UP001143548">
    <property type="component" value="Unassembled WGS sequence"/>
</dbReference>
<evidence type="ECO:0000313" key="6">
    <source>
        <dbReference type="Proteomes" id="UP001143548"/>
    </source>
</evidence>
<keyword evidence="2 4" id="KW-1133">Transmembrane helix</keyword>
<dbReference type="InterPro" id="IPR007274">
    <property type="entry name" value="Cop_transporter"/>
</dbReference>
<dbReference type="AlphaFoldDB" id="A0A9W5YMQ6"/>
<keyword evidence="4" id="KW-0186">Copper</keyword>
<keyword evidence="1 4" id="KW-0812">Transmembrane</keyword>
<dbReference type="GO" id="GO:0016020">
    <property type="term" value="C:membrane"/>
    <property type="evidence" value="ECO:0007669"/>
    <property type="project" value="UniProtKB-SubCell"/>
</dbReference>
<keyword evidence="4" id="KW-0813">Transport</keyword>
<name>A0A9W5YMQ6_9EURO</name>
<feature type="transmembrane region" description="Helical" evidence="4">
    <location>
        <begin position="40"/>
        <end position="60"/>
    </location>
</feature>
<dbReference type="EMBL" id="BROQ01000027">
    <property type="protein sequence ID" value="GKZ20249.1"/>
    <property type="molecule type" value="Genomic_DNA"/>
</dbReference>
<gene>
    <name evidence="5" type="ORF">AbraCBS73388_005517</name>
</gene>
<protein>
    <recommendedName>
        <fullName evidence="4">Copper transport protein</fullName>
    </recommendedName>
</protein>
<proteinExistence type="inferred from homology"/>
<comment type="caution">
    <text evidence="5">The sequence shown here is derived from an EMBL/GenBank/DDBJ whole genome shotgun (WGS) entry which is preliminary data.</text>
</comment>
<organism evidence="5 6">
    <name type="scientific">Aspergillus brasiliensis</name>
    <dbReference type="NCBI Taxonomy" id="319629"/>
    <lineage>
        <taxon>Eukaryota</taxon>
        <taxon>Fungi</taxon>
        <taxon>Dikarya</taxon>
        <taxon>Ascomycota</taxon>
        <taxon>Pezizomycotina</taxon>
        <taxon>Eurotiomycetes</taxon>
        <taxon>Eurotiomycetidae</taxon>
        <taxon>Eurotiales</taxon>
        <taxon>Aspergillaceae</taxon>
        <taxon>Aspergillus</taxon>
        <taxon>Aspergillus subgen. Circumdati</taxon>
    </lineage>
</organism>
<dbReference type="Pfam" id="PF04145">
    <property type="entry name" value="Ctr"/>
    <property type="match status" value="1"/>
</dbReference>
<feature type="transmembrane region" description="Helical" evidence="4">
    <location>
        <begin position="129"/>
        <end position="154"/>
    </location>
</feature>
<dbReference type="PANTHER" id="PTHR12483:SF79">
    <property type="entry name" value="COPPER TRANSPORT PROTEIN"/>
    <property type="match status" value="1"/>
</dbReference>